<sequence>MPGTNRPRSKKHLVDSNTDNNSQPRSDIESSVDQTVVGLYDYPPDDARSREYVSGRRPSRSTERNLQYQAIRSSQEGTRRKSNDTRARKRSLSRHSNEASNCAGTDLSDTEAVSTGQRGRPRTSHTLAPSTGTEATVNENNPPTQATDNTQYTFEYETLTHEGLVQYAKDKFNLDVEGRNTYAILELLELAEAEQAPEMASSRGPPSIVMLPPTPFGASGGWSKQVVGAKRRGSQVSIPSNDDGAGQPRRKVTVEEVEDIDAPKRHGKVVPDNRIMVEEDTATEEETDDEPVQPTDSSARLAAEQIMAGCTDNSAPSNGRPRPPQRGTQAPYPTRNDTPATVLDSQLSNASHSLGASPSRRGLDSGSQDDYIPPELVKKLSEWSSRPPRGSTHARLRSELILRFIADALRKSDAANAQPTDADGASQSPDNPEFNSSQCATRGSPLHPSHSSSSSRPDTTIAEPADTSSGTDVDEVPETAFDSASDISQRARHGTSASARTYSRSRSYRTQPTGPQATLSGPVDSANAAKVIPPPKSRSLTAAQLLRRERTGTAKGPSRIAVAANKPPTSRAQARPPLGGPGNAVGKARGGPRRLDPASAARSDMLAFNRAAARDEATLLVERVSQQNTRAAHRSLPPSHTSEDLLEDEDEPITRARAYARPPRRSRVRKPRPLARDVSGLDRQILIMAKIHLFAYALVHGIYQSRSTFLGWSSDVHEATAQVELPDRSYDRPGQEIYEIMVNSIAARRGKAKEQLREFVARVSGFRQNVKKHEIIQRNMELFDQLYPNNFHCRSYNPRQDDYEHPEIGHCIALIIFNGPNSVGVLYPEYFRDIPLTAVAFCLAIWQFCLEEWTTGWRENGDLSAGDMREKYEALLAGLHELRRVAPKRMSRLQNQWRDYVVEYSGALLGPGDDDTANPAHPPSMRPDTPELDEAISVEEMNERLLETARQASIRERMAQLAANDLANPTNFDEDLGSHTSAPPSRAQTPPTPEYNSHGVITARSKGRKSELASGSETPANQSVMSVFGEQEMERLLGEDEEGEEDEGELPEWATVEPFGSDLIACTNSHLCYLLPAHFVTCLPITPTHETLLNALSDKDTILT</sequence>
<feature type="region of interest" description="Disordered" evidence="1">
    <location>
        <begin position="310"/>
        <end position="372"/>
    </location>
</feature>
<feature type="region of interest" description="Disordered" evidence="1">
    <location>
        <begin position="230"/>
        <end position="297"/>
    </location>
</feature>
<comment type="caution">
    <text evidence="3">The sequence shown here is derived from an EMBL/GenBank/DDBJ whole genome shotgun (WGS) entry which is preliminary data.</text>
</comment>
<feature type="compositionally biased region" description="Basic and acidic residues" evidence="1">
    <location>
        <begin position="45"/>
        <end position="54"/>
    </location>
</feature>
<feature type="region of interest" description="Disordered" evidence="1">
    <location>
        <begin position="909"/>
        <end position="930"/>
    </location>
</feature>
<feature type="compositionally biased region" description="Polar residues" evidence="1">
    <location>
        <begin position="978"/>
        <end position="989"/>
    </location>
</feature>
<feature type="region of interest" description="Disordered" evidence="1">
    <location>
        <begin position="626"/>
        <end position="671"/>
    </location>
</feature>
<dbReference type="AlphaFoldDB" id="A0A0A1UIX8"/>
<organism evidence="3">
    <name type="scientific">Rhizoctonia solani AG-3 Rhs1AP</name>
    <dbReference type="NCBI Taxonomy" id="1086054"/>
    <lineage>
        <taxon>Eukaryota</taxon>
        <taxon>Fungi</taxon>
        <taxon>Dikarya</taxon>
        <taxon>Basidiomycota</taxon>
        <taxon>Agaricomycotina</taxon>
        <taxon>Agaricomycetes</taxon>
        <taxon>Cantharellales</taxon>
        <taxon>Ceratobasidiaceae</taxon>
        <taxon>Rhizoctonia</taxon>
    </lineage>
</organism>
<name>A0A0A1UIX8_9AGAM</name>
<feature type="region of interest" description="Disordered" evidence="1">
    <location>
        <begin position="413"/>
        <end position="599"/>
    </location>
</feature>
<feature type="compositionally biased region" description="Polar residues" evidence="1">
    <location>
        <begin position="64"/>
        <end position="76"/>
    </location>
</feature>
<proteinExistence type="predicted"/>
<feature type="compositionally biased region" description="Polar residues" evidence="1">
    <location>
        <begin position="1013"/>
        <end position="1025"/>
    </location>
</feature>
<dbReference type="Pfam" id="PF20149">
    <property type="entry name" value="DUF6532"/>
    <property type="match status" value="1"/>
</dbReference>
<feature type="compositionally biased region" description="Polar residues" evidence="1">
    <location>
        <begin position="15"/>
        <end position="34"/>
    </location>
</feature>
<feature type="compositionally biased region" description="Polar residues" evidence="1">
    <location>
        <begin position="124"/>
        <end position="149"/>
    </location>
</feature>
<dbReference type="EMBL" id="JATN01000321">
    <property type="protein sequence ID" value="EUC59069.1"/>
    <property type="molecule type" value="Genomic_DNA"/>
</dbReference>
<feature type="domain" description="DUF6532" evidence="2">
    <location>
        <begin position="691"/>
        <end position="881"/>
    </location>
</feature>
<dbReference type="InterPro" id="IPR045341">
    <property type="entry name" value="DUF6532"/>
</dbReference>
<feature type="compositionally biased region" description="Basic residues" evidence="1">
    <location>
        <begin position="662"/>
        <end position="671"/>
    </location>
</feature>
<feature type="compositionally biased region" description="Polar residues" evidence="1">
    <location>
        <begin position="415"/>
        <end position="441"/>
    </location>
</feature>
<feature type="compositionally biased region" description="Basic and acidic residues" evidence="1">
    <location>
        <begin position="77"/>
        <end position="86"/>
    </location>
</feature>
<feature type="region of interest" description="Disordered" evidence="1">
    <location>
        <begin position="1"/>
        <end position="149"/>
    </location>
</feature>
<feature type="region of interest" description="Disordered" evidence="1">
    <location>
        <begin position="968"/>
        <end position="1027"/>
    </location>
</feature>
<feature type="compositionally biased region" description="Polar residues" evidence="1">
    <location>
        <begin position="335"/>
        <end position="356"/>
    </location>
</feature>
<feature type="non-terminal residue" evidence="3">
    <location>
        <position position="1104"/>
    </location>
</feature>
<accession>A0A0A1UIX8</accession>
<evidence type="ECO:0000259" key="2">
    <source>
        <dbReference type="Pfam" id="PF20149"/>
    </source>
</evidence>
<feature type="compositionally biased region" description="Low complexity" evidence="1">
    <location>
        <begin position="495"/>
        <end position="510"/>
    </location>
</feature>
<reference evidence="3" key="1">
    <citation type="submission" date="2014-01" db="EMBL/GenBank/DDBJ databases">
        <authorList>
            <person name="Cubeta M."/>
            <person name="Pakala S."/>
            <person name="Fedorova N."/>
            <person name="Shabalina S.N."/>
            <person name="Thomas E."/>
            <person name="Dean R."/>
            <person name="Jabaji S."/>
            <person name="Neate S."/>
            <person name="Toda T."/>
            <person name="Tavantzis S."/>
            <person name="Vilgalys R."/>
            <person name="Bharathan N."/>
            <person name="Pakala S."/>
            <person name="Losada L.S."/>
            <person name="Zafar N."/>
            <person name="Nierman W."/>
        </authorList>
    </citation>
    <scope>NUCLEOTIDE SEQUENCE [LARGE SCALE GENOMIC DNA]</scope>
    <source>
        <strain evidence="3">AG-3</strain>
    </source>
</reference>
<dbReference type="Proteomes" id="UP000030108">
    <property type="component" value="Unassembled WGS sequence"/>
</dbReference>
<evidence type="ECO:0000313" key="3">
    <source>
        <dbReference type="EMBL" id="EUC59069.1"/>
    </source>
</evidence>
<evidence type="ECO:0000256" key="1">
    <source>
        <dbReference type="SAM" id="MobiDB-lite"/>
    </source>
</evidence>
<protein>
    <recommendedName>
        <fullName evidence="2">DUF6532 domain-containing protein</fullName>
    </recommendedName>
</protein>
<feature type="compositionally biased region" description="Basic and acidic residues" evidence="1">
    <location>
        <begin position="261"/>
        <end position="277"/>
    </location>
</feature>
<feature type="compositionally biased region" description="Low complexity" evidence="1">
    <location>
        <begin position="444"/>
        <end position="455"/>
    </location>
</feature>
<feature type="compositionally biased region" description="Acidic residues" evidence="1">
    <location>
        <begin position="278"/>
        <end position="291"/>
    </location>
</feature>
<gene>
    <name evidence="3" type="ORF">RSOL_296310</name>
</gene>